<dbReference type="Pfam" id="PF07859">
    <property type="entry name" value="Abhydrolase_3"/>
    <property type="match status" value="1"/>
</dbReference>
<gene>
    <name evidence="3" type="ORF">D3272_03545</name>
</gene>
<dbReference type="Proteomes" id="UP000289411">
    <property type="component" value="Unassembled WGS sequence"/>
</dbReference>
<comment type="caution">
    <text evidence="3">The sequence shown here is derived from an EMBL/GenBank/DDBJ whole genome shotgun (WGS) entry which is preliminary data.</text>
</comment>
<dbReference type="PANTHER" id="PTHR48081">
    <property type="entry name" value="AB HYDROLASE SUPERFAMILY PROTEIN C4A8.06C"/>
    <property type="match status" value="1"/>
</dbReference>
<dbReference type="Gene3D" id="3.40.50.1820">
    <property type="entry name" value="alpha/beta hydrolase"/>
    <property type="match status" value="1"/>
</dbReference>
<organism evidence="3 4">
    <name type="scientific">Lichenibacterium ramalinae</name>
    <dbReference type="NCBI Taxonomy" id="2316527"/>
    <lineage>
        <taxon>Bacteria</taxon>
        <taxon>Pseudomonadati</taxon>
        <taxon>Pseudomonadota</taxon>
        <taxon>Alphaproteobacteria</taxon>
        <taxon>Hyphomicrobiales</taxon>
        <taxon>Lichenihabitantaceae</taxon>
        <taxon>Lichenibacterium</taxon>
    </lineage>
</organism>
<dbReference type="PANTHER" id="PTHR48081:SF8">
    <property type="entry name" value="ALPHA_BETA HYDROLASE FOLD-3 DOMAIN-CONTAINING PROTEIN-RELATED"/>
    <property type="match status" value="1"/>
</dbReference>
<dbReference type="InterPro" id="IPR029058">
    <property type="entry name" value="AB_hydrolase_fold"/>
</dbReference>
<keyword evidence="1 3" id="KW-0378">Hydrolase</keyword>
<dbReference type="InterPro" id="IPR050300">
    <property type="entry name" value="GDXG_lipolytic_enzyme"/>
</dbReference>
<evidence type="ECO:0000259" key="2">
    <source>
        <dbReference type="Pfam" id="PF07859"/>
    </source>
</evidence>
<dbReference type="GO" id="GO:0016787">
    <property type="term" value="F:hydrolase activity"/>
    <property type="evidence" value="ECO:0007669"/>
    <property type="project" value="UniProtKB-KW"/>
</dbReference>
<proteinExistence type="predicted"/>
<dbReference type="RefSeq" id="WP_129217738.1">
    <property type="nucleotide sequence ID" value="NZ_QYBC01000002.1"/>
</dbReference>
<accession>A0A4Q2RGR8</accession>
<evidence type="ECO:0000313" key="4">
    <source>
        <dbReference type="Proteomes" id="UP000289411"/>
    </source>
</evidence>
<dbReference type="InterPro" id="IPR013094">
    <property type="entry name" value="AB_hydrolase_3"/>
</dbReference>
<dbReference type="SUPFAM" id="SSF53474">
    <property type="entry name" value="alpha/beta-Hydrolases"/>
    <property type="match status" value="1"/>
</dbReference>
<keyword evidence="4" id="KW-1185">Reference proteome</keyword>
<sequence length="315" mass="32392">MPIDPQAARLMAMLGAGRATDWRQVTAAERRQGFAALMRMAGTAPAIGGRDDVTVRGGAGPLPARLYRPAGEPPGPRPGLVYFHGGGLVAGDLDTHETLCRGLAAGSGCRLLSVAYRLAPEHRYPAAADDAAAALADVMDRAGSFGLDPARVGVGGDSAGGTLAVLAASGLRGGAGPKVQLLLCPVLDMASATDSRRAFARGHLLDADMMARDFADYAPDTADVADPRLSPLRMPDLAGLPAALIHTAEYDPLRDEGALFAGRLAAAGVPVAHRCHPGMIHHFYGLTGFIPAAKAIVAEIARELGAALDGDMRVG</sequence>
<dbReference type="EMBL" id="QYBC01000002">
    <property type="protein sequence ID" value="RYB07153.1"/>
    <property type="molecule type" value="Genomic_DNA"/>
</dbReference>
<evidence type="ECO:0000256" key="1">
    <source>
        <dbReference type="ARBA" id="ARBA00022801"/>
    </source>
</evidence>
<protein>
    <submittedName>
        <fullName evidence="3">Alpha/beta hydrolase</fullName>
    </submittedName>
</protein>
<dbReference type="OrthoDB" id="9806180at2"/>
<reference evidence="3 4" key="1">
    <citation type="submission" date="2018-09" db="EMBL/GenBank/DDBJ databases">
        <authorList>
            <person name="Grouzdev D.S."/>
            <person name="Krutkina M.S."/>
        </authorList>
    </citation>
    <scope>NUCLEOTIDE SEQUENCE [LARGE SCALE GENOMIC DNA]</scope>
    <source>
        <strain evidence="3 4">RmlP001</strain>
    </source>
</reference>
<reference evidence="3 4" key="2">
    <citation type="submission" date="2019-02" db="EMBL/GenBank/DDBJ databases">
        <title>'Lichenibacterium ramalinii' gen. nov. sp. nov., 'Lichenibacterium minor' gen. nov. sp. nov.</title>
        <authorList>
            <person name="Pankratov T."/>
        </authorList>
    </citation>
    <scope>NUCLEOTIDE SEQUENCE [LARGE SCALE GENOMIC DNA]</scope>
    <source>
        <strain evidence="3 4">RmlP001</strain>
    </source>
</reference>
<evidence type="ECO:0000313" key="3">
    <source>
        <dbReference type="EMBL" id="RYB07153.1"/>
    </source>
</evidence>
<name>A0A4Q2RGR8_9HYPH</name>
<dbReference type="AlphaFoldDB" id="A0A4Q2RGR8"/>
<feature type="domain" description="Alpha/beta hydrolase fold-3" evidence="2">
    <location>
        <begin position="80"/>
        <end position="284"/>
    </location>
</feature>